<organism evidence="3">
    <name type="scientific">Cladocopium goreaui</name>
    <dbReference type="NCBI Taxonomy" id="2562237"/>
    <lineage>
        <taxon>Eukaryota</taxon>
        <taxon>Sar</taxon>
        <taxon>Alveolata</taxon>
        <taxon>Dinophyceae</taxon>
        <taxon>Suessiales</taxon>
        <taxon>Symbiodiniaceae</taxon>
        <taxon>Cladocopium</taxon>
    </lineage>
</organism>
<dbReference type="PANTHER" id="PTHR47447">
    <property type="entry name" value="OS03G0856100 PROTEIN"/>
    <property type="match status" value="1"/>
</dbReference>
<dbReference type="AlphaFoldDB" id="A0A9P1C6N6"/>
<dbReference type="PROSITE" id="PS51375">
    <property type="entry name" value="PPR"/>
    <property type="match status" value="1"/>
</dbReference>
<reference evidence="3" key="1">
    <citation type="submission" date="2022-10" db="EMBL/GenBank/DDBJ databases">
        <authorList>
            <person name="Chen Y."/>
            <person name="Dougan E. K."/>
            <person name="Chan C."/>
            <person name="Rhodes N."/>
            <person name="Thang M."/>
        </authorList>
    </citation>
    <scope>NUCLEOTIDE SEQUENCE</scope>
</reference>
<dbReference type="OrthoDB" id="412577at2759"/>
<dbReference type="Gene3D" id="1.25.40.10">
    <property type="entry name" value="Tetratricopeptide repeat domain"/>
    <property type="match status" value="2"/>
</dbReference>
<accession>A0A9P1C6N6</accession>
<protein>
    <submittedName>
        <fullName evidence="5">Pentatricopeptide repeat-containing protein, chloroplastic</fullName>
    </submittedName>
</protein>
<dbReference type="InterPro" id="IPR002885">
    <property type="entry name" value="PPR_rpt"/>
</dbReference>
<gene>
    <name evidence="3" type="ORF">C1SCF055_LOCUS13826</name>
</gene>
<dbReference type="InterPro" id="IPR011990">
    <property type="entry name" value="TPR-like_helical_dom_sf"/>
</dbReference>
<keyword evidence="6" id="KW-1185">Reference proteome</keyword>
<evidence type="ECO:0000313" key="5">
    <source>
        <dbReference type="EMBL" id="CAL4773789.1"/>
    </source>
</evidence>
<dbReference type="Proteomes" id="UP001152797">
    <property type="component" value="Unassembled WGS sequence"/>
</dbReference>
<evidence type="ECO:0000256" key="2">
    <source>
        <dbReference type="PROSITE-ProRule" id="PRU00708"/>
    </source>
</evidence>
<dbReference type="EMBL" id="CAMXCT020001086">
    <property type="protein sequence ID" value="CAL1139852.1"/>
    <property type="molecule type" value="Genomic_DNA"/>
</dbReference>
<name>A0A9P1C6N6_9DINO</name>
<dbReference type="PANTHER" id="PTHR47447:SF17">
    <property type="entry name" value="OS12G0638900 PROTEIN"/>
    <property type="match status" value="1"/>
</dbReference>
<evidence type="ECO:0000313" key="6">
    <source>
        <dbReference type="Proteomes" id="UP001152797"/>
    </source>
</evidence>
<reference evidence="4" key="2">
    <citation type="submission" date="2024-04" db="EMBL/GenBank/DDBJ databases">
        <authorList>
            <person name="Chen Y."/>
            <person name="Shah S."/>
            <person name="Dougan E. K."/>
            <person name="Thang M."/>
            <person name="Chan C."/>
        </authorList>
    </citation>
    <scope>NUCLEOTIDE SEQUENCE [LARGE SCALE GENOMIC DNA]</scope>
</reference>
<sequence>MVKANSSDAQDSLDVFSPMVETANWQQALLLLPALSLPWRHSFCSRLLSRLSRRSQWQAAQSFFHALPDLGIAFTPGIYSAFLSSYAQKYLWQHAIHLLDLAESRRFGKLSAKALDAPVYNTVITSCARASKWQWSICLLDRLRHPKSHCKANLLSFNASLNACERRGLWAQALVLLEHMQEDRLTPDSASLNCTLSACEKSQQWQFALALLPQFTRHQCERTIVTYGAVGAACVAGSAWEAAIASMAEAFEVGFSLNEILLNCVAESCKRSWAWQQGLVLLGHGGHGGCDGDFNSIRCRAAQHAMDFAQRPYLGYSRQLVGELAPRAGSLRQTEITMEKFEWTGRHPALILSDDWLQQANDLGGCFVRHSLECHNGFAQPGSRLLKAL</sequence>
<evidence type="ECO:0000256" key="1">
    <source>
        <dbReference type="ARBA" id="ARBA00022737"/>
    </source>
</evidence>
<keyword evidence="1" id="KW-0677">Repeat</keyword>
<evidence type="ECO:0000313" key="3">
    <source>
        <dbReference type="EMBL" id="CAI3986477.1"/>
    </source>
</evidence>
<proteinExistence type="predicted"/>
<comment type="caution">
    <text evidence="3">The sequence shown here is derived from an EMBL/GenBank/DDBJ whole genome shotgun (WGS) entry which is preliminary data.</text>
</comment>
<feature type="repeat" description="PPR" evidence="2">
    <location>
        <begin position="153"/>
        <end position="187"/>
    </location>
</feature>
<evidence type="ECO:0000313" key="4">
    <source>
        <dbReference type="EMBL" id="CAL1139852.1"/>
    </source>
</evidence>
<dbReference type="Pfam" id="PF01535">
    <property type="entry name" value="PPR"/>
    <property type="match status" value="1"/>
</dbReference>
<dbReference type="EMBL" id="CAMXCT010001086">
    <property type="protein sequence ID" value="CAI3986477.1"/>
    <property type="molecule type" value="Genomic_DNA"/>
</dbReference>
<dbReference type="EMBL" id="CAMXCT030001086">
    <property type="protein sequence ID" value="CAL4773789.1"/>
    <property type="molecule type" value="Genomic_DNA"/>
</dbReference>